<dbReference type="AlphaFoldDB" id="A0AAT9LCW1"/>
<organism evidence="2">
    <name type="scientific">Candidatus Fermentithermobacillus carboniphilus</name>
    <dbReference type="NCBI Taxonomy" id="3085328"/>
    <lineage>
        <taxon>Bacteria</taxon>
        <taxon>Bacillati</taxon>
        <taxon>Bacillota</taxon>
        <taxon>Candidatus Fermentithermobacillia</taxon>
        <taxon>Candidatus Fermentithermobacillales</taxon>
        <taxon>Candidatus Fermentithermobacillaceae</taxon>
        <taxon>Candidatus Fermentithermobacillus</taxon>
    </lineage>
</organism>
<sequence length="74" mass="7988">MKSQKRRGERGVKTVMGFFFNPWLGPVVALAALVLSRSGRVSRDVVNLLTVLAITSAVGAYVRVGKSRKDAGEI</sequence>
<protein>
    <submittedName>
        <fullName evidence="2">Uncharacterized protein</fullName>
    </submittedName>
</protein>
<dbReference type="KEGG" id="fcz:IMF26_00620"/>
<name>A0AAT9LCW1_9FIRM</name>
<keyword evidence="1" id="KW-1133">Transmembrane helix</keyword>
<feature type="transmembrane region" description="Helical" evidence="1">
    <location>
        <begin position="12"/>
        <end position="33"/>
    </location>
</feature>
<keyword evidence="1" id="KW-0472">Membrane</keyword>
<gene>
    <name evidence="2" type="ORF">IMF26_00620</name>
</gene>
<evidence type="ECO:0000256" key="1">
    <source>
        <dbReference type="SAM" id="Phobius"/>
    </source>
</evidence>
<accession>A0AAT9LCW1</accession>
<proteinExistence type="predicted"/>
<dbReference type="EMBL" id="CP062796">
    <property type="protein sequence ID" value="QUL98633.1"/>
    <property type="molecule type" value="Genomic_DNA"/>
</dbReference>
<feature type="transmembrane region" description="Helical" evidence="1">
    <location>
        <begin position="45"/>
        <end position="64"/>
    </location>
</feature>
<reference evidence="2" key="1">
    <citation type="submission" date="2020-10" db="EMBL/GenBank/DDBJ databases">
        <authorList>
            <person name="Kadnikov V."/>
            <person name="Beletsky A.V."/>
            <person name="Mardanov A.V."/>
            <person name="Karnachuk O.V."/>
            <person name="Ravin N.V."/>
        </authorList>
    </citation>
    <scope>NUCLEOTIDE SEQUENCE</scope>
    <source>
        <strain evidence="2">Bu02</strain>
    </source>
</reference>
<evidence type="ECO:0000313" key="2">
    <source>
        <dbReference type="EMBL" id="QUL98633.1"/>
    </source>
</evidence>
<keyword evidence="1" id="KW-0812">Transmembrane</keyword>
<reference evidence="2" key="2">
    <citation type="journal article" date="2023" name="Biology">
        <title>Prokaryotic Life Associated with Coal-Fire Gas Vents Revealed by Metagenomics.</title>
        <authorList>
            <person name="Kadnikov V.V."/>
            <person name="Mardanov A.V."/>
            <person name="Beletsky A.V."/>
            <person name="Karnachuk O.V."/>
            <person name="Ravin N.V."/>
        </authorList>
    </citation>
    <scope>NUCLEOTIDE SEQUENCE</scope>
    <source>
        <strain evidence="2">Bu02</strain>
    </source>
</reference>